<gene>
    <name evidence="1" type="ORF">QE417_000307</name>
</gene>
<evidence type="ECO:0000313" key="1">
    <source>
        <dbReference type="EMBL" id="MDT3401235.1"/>
    </source>
</evidence>
<comment type="caution">
    <text evidence="1">The sequence shown here is derived from an EMBL/GenBank/DDBJ whole genome shotgun (WGS) entry which is preliminary data.</text>
</comment>
<protein>
    <submittedName>
        <fullName evidence="1">PRTRC genetic system protein B</fullName>
    </submittedName>
</protein>
<dbReference type="RefSeq" id="WP_311947095.1">
    <property type="nucleotide sequence ID" value="NZ_JAVLVU010000001.1"/>
</dbReference>
<evidence type="ECO:0000313" key="2">
    <source>
        <dbReference type="Proteomes" id="UP001258315"/>
    </source>
</evidence>
<dbReference type="Pfam" id="PF14460">
    <property type="entry name" value="Prok-E2_D"/>
    <property type="match status" value="1"/>
</dbReference>
<reference evidence="2" key="1">
    <citation type="submission" date="2023-07" db="EMBL/GenBank/DDBJ databases">
        <title>Functional and genomic diversity of the sorghum phyllosphere microbiome.</title>
        <authorList>
            <person name="Shade A."/>
        </authorList>
    </citation>
    <scope>NUCLEOTIDE SEQUENCE [LARGE SCALE GENOMIC DNA]</scope>
    <source>
        <strain evidence="2">SORGH_AS_0422</strain>
    </source>
</reference>
<dbReference type="InterPro" id="IPR032787">
    <property type="entry name" value="Prok-E2_D"/>
</dbReference>
<dbReference type="EMBL" id="JAVLVU010000001">
    <property type="protein sequence ID" value="MDT3401235.1"/>
    <property type="molecule type" value="Genomic_DNA"/>
</dbReference>
<sequence>MKDLTQSFGTLYHPQKALVLFEAGIGHNRQYYIEAYDMNEQGQACNAHPLSVTEANALVKALQTAEKEKSGLLALSGLMPSNVLYLKTDRNPFAVWYTPARTMRLFFKEDLGIPSGECAMPALIWKAGKKEMAIYACADATELTPDTPLLHAPFFNVYSDGRVCMGNTQVDISKDCPLEKFMEIWQDAFYNSYFSHLLKGHLPVNGNIVQLWKSLSGTGRPFPNEVLIPHKAALKHLFK</sequence>
<organism evidence="1 2">
    <name type="scientific">Mucilaginibacter terrae</name>
    <dbReference type="NCBI Taxonomy" id="1955052"/>
    <lineage>
        <taxon>Bacteria</taxon>
        <taxon>Pseudomonadati</taxon>
        <taxon>Bacteroidota</taxon>
        <taxon>Sphingobacteriia</taxon>
        <taxon>Sphingobacteriales</taxon>
        <taxon>Sphingobacteriaceae</taxon>
        <taxon>Mucilaginibacter</taxon>
    </lineage>
</organism>
<proteinExistence type="predicted"/>
<name>A0ABU3GN73_9SPHI</name>
<accession>A0ABU3GN73</accession>
<dbReference type="Proteomes" id="UP001258315">
    <property type="component" value="Unassembled WGS sequence"/>
</dbReference>
<keyword evidence="2" id="KW-1185">Reference proteome</keyword>